<feature type="region of interest" description="Disordered" evidence="1">
    <location>
        <begin position="333"/>
        <end position="354"/>
    </location>
</feature>
<accession>L0AYE1</accession>
<proteinExistence type="predicted"/>
<dbReference type="VEuPathDB" id="PiroplasmaDB:BEWA_027430"/>
<feature type="region of interest" description="Disordered" evidence="1">
    <location>
        <begin position="732"/>
        <end position="779"/>
    </location>
</feature>
<dbReference type="GeneID" id="15806187"/>
<dbReference type="OrthoDB" id="361062at2759"/>
<dbReference type="eggNOG" id="ENOG502TN0G">
    <property type="taxonomic scope" value="Eukaryota"/>
</dbReference>
<organism evidence="2 3">
    <name type="scientific">Theileria equi strain WA</name>
    <dbReference type="NCBI Taxonomy" id="1537102"/>
    <lineage>
        <taxon>Eukaryota</taxon>
        <taxon>Sar</taxon>
        <taxon>Alveolata</taxon>
        <taxon>Apicomplexa</taxon>
        <taxon>Aconoidasida</taxon>
        <taxon>Piroplasmida</taxon>
        <taxon>Theileriidae</taxon>
        <taxon>Theileria</taxon>
    </lineage>
</organism>
<keyword evidence="3" id="KW-1185">Reference proteome</keyword>
<dbReference type="STRING" id="1537102.L0AYE1"/>
<feature type="compositionally biased region" description="Polar residues" evidence="1">
    <location>
        <begin position="732"/>
        <end position="774"/>
    </location>
</feature>
<evidence type="ECO:0000313" key="2">
    <source>
        <dbReference type="EMBL" id="AFZ79894.1"/>
    </source>
</evidence>
<feature type="region of interest" description="Disordered" evidence="1">
    <location>
        <begin position="1059"/>
        <end position="1104"/>
    </location>
</feature>
<sequence>MTTQYGVIIDIKENVPRENPTYYGGHSQKDVELKKSEDPPGFLRFTHTKNDIDLGESFKVDEIKYDSKNDFKTKLNIKPSDKIQHLAVWYWFGDDGMTNPLLVEVKGSDKKYYYHFNKGGGGSTISWTAFTKYSGSRSQPSSEELEKTLDEIACFYHNSVTFDLTRSNSEGYTKDKGYCCTGKHDNGEKKVSVSKGFVKVPGSSSSIPFFKHTVNPDGDYKLAKIKYTNSTVSKNEMKPHTLTFPISGPLSVYTFYCKNNPVLIYVDYDGEGVKGWYKNISTPNGDNWEDLTDGPNKSPDIIQDCRDGNFNKLVSAISEFGCIYQRCNPPGLEGEGTLPDGPSGEAPPVDSVSLSREPGISIQRSTDGNMVIVNTIGYGTGYAVLSTVEEGYDGVIAPGAAGEVHGGGGLVLPNPPSVTINIYERSLIGGVRSYYDCTYGYRRIDVTPKVTGTFTEYTHTVPDKASNCFTLKQVKYKGYYTGIVSGLSITNVTSISVYYWSFLEGPTRKIPTDKRSRPLLVKVTTKAPGQGSMEKWYENTGDPTNVTWGVVHENLSQNNHLRKKLELLNCYINSAVIIDVSQKPTNISTYNYDVCDDIDKRTLGTNHGNARIKVYKESPVGAYEVYKHVLNPGGIFHILGLKNDSNSITFNGISGLPILDVDEVRAYFCKQEPKKPLLIYCRTNGTTSHWYKNTNEQALDAWELTPDLSTNDPYKNHEKILTVLDTLTSQCKPPSVTVDISQKNEGGYKSPSSTPSPQKINVKRTQGQPGSTESDPPENYDLYTHTVASRPRSYFTVKGLVYGTGNDIKVDVVPMENVTSVSVYYWSHLSTGKPLLMKIEQTQNKINPINGPKTVTWYENEGKGGDLKWKKWNKNSDLKTKLKLLNCPLNNVVKINVGEIPSNPDMPTQSKEYDSCDPEDVSKFDSGHGSRMKVTNVTPASNLAPYRAYEHTLLSTSNGDKFHIVGFTNTCGGSTINSLNGKGTENKPLKNVEKLIIYVCNQKPTTPLLTYYNKNQTHNWYQKQHSSQWKPAYKLHTKVDPGSYEKIVYALDGIQSPCKPTSEGGETVPKAQPAAHERLGPASQTFQSQSAGPPTSAPDNPRTEAYTGVLEPLAIGAGYFLAGTAGSGATFFGGWKLYNRCKGDPWVRQI</sequence>
<dbReference type="Proteomes" id="UP000031512">
    <property type="component" value="Chromosome 1"/>
</dbReference>
<feature type="compositionally biased region" description="Polar residues" evidence="1">
    <location>
        <begin position="1082"/>
        <end position="1093"/>
    </location>
</feature>
<name>L0AYE1_THEEQ</name>
<reference evidence="2 3" key="1">
    <citation type="journal article" date="2012" name="BMC Genomics">
        <title>Comparative genomic analysis and phylogenetic position of Theileria equi.</title>
        <authorList>
            <person name="Kappmeyer L.S."/>
            <person name="Thiagarajan M."/>
            <person name="Herndon D.R."/>
            <person name="Ramsay J.D."/>
            <person name="Caler E."/>
            <person name="Djikeng A."/>
            <person name="Gillespie J.J."/>
            <person name="Lau A.O."/>
            <person name="Roalson E.H."/>
            <person name="Silva J.C."/>
            <person name="Silva M.G."/>
            <person name="Suarez C.E."/>
            <person name="Ueti M.W."/>
            <person name="Nene V.M."/>
            <person name="Mealey R.H."/>
            <person name="Knowles D.P."/>
            <person name="Brayton K.A."/>
        </authorList>
    </citation>
    <scope>NUCLEOTIDE SEQUENCE [LARGE SCALE GENOMIC DNA]</scope>
    <source>
        <strain evidence="2 3">WA</strain>
    </source>
</reference>
<dbReference type="AlphaFoldDB" id="L0AYE1"/>
<dbReference type="KEGG" id="beq:BEWA_027430"/>
<dbReference type="RefSeq" id="XP_004829560.1">
    <property type="nucleotide sequence ID" value="XM_004829503.1"/>
</dbReference>
<feature type="region of interest" description="Disordered" evidence="1">
    <location>
        <begin position="900"/>
        <end position="930"/>
    </location>
</feature>
<gene>
    <name evidence="2" type="ORF">BEWA_027430</name>
</gene>
<evidence type="ECO:0000256" key="1">
    <source>
        <dbReference type="SAM" id="MobiDB-lite"/>
    </source>
</evidence>
<protein>
    <submittedName>
        <fullName evidence="2">Uncharacterized protein</fullName>
    </submittedName>
</protein>
<dbReference type="EMBL" id="CP001669">
    <property type="protein sequence ID" value="AFZ79894.1"/>
    <property type="molecule type" value="Genomic_DNA"/>
</dbReference>
<evidence type="ECO:0000313" key="3">
    <source>
        <dbReference type="Proteomes" id="UP000031512"/>
    </source>
</evidence>